<dbReference type="OrthoDB" id="27218at2759"/>
<keyword evidence="5" id="KW-0539">Nucleus</keyword>
<accession>A0A1J4JNY0</accession>
<name>A0A1J4JNY0_9EUKA</name>
<dbReference type="GO" id="GO:0005737">
    <property type="term" value="C:cytoplasm"/>
    <property type="evidence" value="ECO:0007669"/>
    <property type="project" value="TreeGrafter"/>
</dbReference>
<dbReference type="Gene3D" id="1.25.10.10">
    <property type="entry name" value="Leucine-rich Repeat Variant"/>
    <property type="match status" value="1"/>
</dbReference>
<dbReference type="InterPro" id="IPR001494">
    <property type="entry name" value="Importin-beta_N"/>
</dbReference>
<keyword evidence="8" id="KW-1185">Reference proteome</keyword>
<evidence type="ECO:0000313" key="8">
    <source>
        <dbReference type="Proteomes" id="UP000179807"/>
    </source>
</evidence>
<comment type="caution">
    <text evidence="7">The sequence shown here is derived from an EMBL/GenBank/DDBJ whole genome shotgun (WGS) entry which is preliminary data.</text>
</comment>
<dbReference type="GO" id="GO:0006611">
    <property type="term" value="P:protein export from nucleus"/>
    <property type="evidence" value="ECO:0007669"/>
    <property type="project" value="InterPro"/>
</dbReference>
<feature type="domain" description="Importin N-terminal" evidence="6">
    <location>
        <begin position="38"/>
        <end position="104"/>
    </location>
</feature>
<dbReference type="InterPro" id="IPR016024">
    <property type="entry name" value="ARM-type_fold"/>
</dbReference>
<dbReference type="SMART" id="SM01102">
    <property type="entry name" value="CRM1_C"/>
    <property type="match status" value="1"/>
</dbReference>
<dbReference type="Pfam" id="PF03810">
    <property type="entry name" value="IBN_N"/>
    <property type="match status" value="1"/>
</dbReference>
<dbReference type="EMBL" id="MLAK01001015">
    <property type="protein sequence ID" value="OHS99227.1"/>
    <property type="molecule type" value="Genomic_DNA"/>
</dbReference>
<dbReference type="SUPFAM" id="SSF48371">
    <property type="entry name" value="ARM repeat"/>
    <property type="match status" value="1"/>
</dbReference>
<keyword evidence="3" id="KW-0813">Transport</keyword>
<dbReference type="InterPro" id="IPR013598">
    <property type="entry name" value="Exportin-1/Importin-b-like"/>
</dbReference>
<dbReference type="PANTHER" id="PTHR11223:SF2">
    <property type="entry name" value="EXPORTIN-1"/>
    <property type="match status" value="1"/>
</dbReference>
<dbReference type="InterPro" id="IPR014877">
    <property type="entry name" value="XPO1_C_dom"/>
</dbReference>
<organism evidence="7 8">
    <name type="scientific">Tritrichomonas foetus</name>
    <dbReference type="NCBI Taxonomy" id="1144522"/>
    <lineage>
        <taxon>Eukaryota</taxon>
        <taxon>Metamonada</taxon>
        <taxon>Parabasalia</taxon>
        <taxon>Tritrichomonadida</taxon>
        <taxon>Tritrichomonadidae</taxon>
        <taxon>Tritrichomonas</taxon>
    </lineage>
</organism>
<dbReference type="InterPro" id="IPR045065">
    <property type="entry name" value="XPO1/5"/>
</dbReference>
<dbReference type="PROSITE" id="PS50166">
    <property type="entry name" value="IMPORTIN_B_NT"/>
    <property type="match status" value="1"/>
</dbReference>
<evidence type="ECO:0000256" key="5">
    <source>
        <dbReference type="ARBA" id="ARBA00023242"/>
    </source>
</evidence>
<dbReference type="GO" id="GO:0000055">
    <property type="term" value="P:ribosomal large subunit export from nucleus"/>
    <property type="evidence" value="ECO:0007669"/>
    <property type="project" value="TreeGrafter"/>
</dbReference>
<keyword evidence="4" id="KW-0653">Protein transport</keyword>
<dbReference type="GO" id="GO:0000056">
    <property type="term" value="P:ribosomal small subunit export from nucleus"/>
    <property type="evidence" value="ECO:0007669"/>
    <property type="project" value="TreeGrafter"/>
</dbReference>
<dbReference type="AlphaFoldDB" id="A0A1J4JNY0"/>
<dbReference type="PANTHER" id="PTHR11223">
    <property type="entry name" value="EXPORTIN 1/5"/>
    <property type="match status" value="1"/>
</dbReference>
<evidence type="ECO:0000256" key="2">
    <source>
        <dbReference type="ARBA" id="ARBA00009466"/>
    </source>
</evidence>
<sequence>MNNFQVLAQEGTQVNVELLDHACKTLFTSQSEQVRLNIDSILTQFSKRGDIPIFIEQILSSNCGVQAKFISLSAFDKYVNSSWSLVPDEKRHELRQFMLNLAFQQQNTEYMQNAINSVIVSISKYEYPNMWPSFVQDLLSLANNSPLACCSVLNCFSMFSSEINEFAENSLTSARAGEMVNYFEKELDKVIELIQNSLSLAQSEENFKIISASLDCLRSLVKWINPQFFFQTDLLSQLCSRFISVLHFSPYVINILAEIVSMNYIPEEYYPNLIPIFLTIIQALNPFVTDPDFDLVNHPFSNLLACTLTSFLSQYSEVVEVPECSEALLKLHQWLVNLTGIIDDNFESLIDYWHELTQRVYSEVRMPGSTIVPFYTPLFPSLRRVLMRRIPAPFEFQNIEEEDGFKARRIVLKTNFGDLFTYAKDALVYLTHMDPRDTVASCEELRNELQQNFTADSISKTCWSFGAVVGALSEQNDRVFVAQFITFFIQLFQQQQDENVKTCIASATCFMCWQANKFLARDDQLLRNIVDWMFSLLQFNDNDVKSVSIECLKCLCQTNRDQMIAKQAVNGQASGMSVLEQILSNYEKISSSLSESSLFSCFELTGMLIKAVPSDEMKKQMFTITMHFLDNPLKGLLPIQSPDPNIFHSLTLLMQCNTTIAIALGDLYVNYFLSNVDTFMQAFLTIVNFIVQACSQPQVNQSLVSTMRIASDSIVNLFDRTLSYCFQYDVVSAKLFPLCMSVLESFANTPPIAKSPKVLSLFGTLSGRCKQAFIENYQVIFSNLFIPVFEMIKPDFVVYEAIRLDFFNFLLSFVRSCTDLIVSFQQEQMQIFLKAIKFGMKHPQHDVSEKGHAIMIELIENVKQKVQPDALGGFVQLYALKLTRFAFKILSDTTHKFSFSQQAILIKTLLSLPQMLENAGSIMQMLTELFPEQSPEILQNFLQALFMALGESGLKVNEILKDFLVSVRHLLPHDPDLMAAQKKEAIEKMQNMFKDVAGLSLTANYSMPDAL</sequence>
<evidence type="ECO:0000259" key="6">
    <source>
        <dbReference type="PROSITE" id="PS50166"/>
    </source>
</evidence>
<evidence type="ECO:0000256" key="1">
    <source>
        <dbReference type="ARBA" id="ARBA00004123"/>
    </source>
</evidence>
<protein>
    <recommendedName>
        <fullName evidence="6">Importin N-terminal domain-containing protein</fullName>
    </recommendedName>
</protein>
<dbReference type="GO" id="GO:0031267">
    <property type="term" value="F:small GTPase binding"/>
    <property type="evidence" value="ECO:0007669"/>
    <property type="project" value="InterPro"/>
</dbReference>
<dbReference type="GO" id="GO:0005634">
    <property type="term" value="C:nucleus"/>
    <property type="evidence" value="ECO:0007669"/>
    <property type="project" value="UniProtKB-SubCell"/>
</dbReference>
<dbReference type="GeneID" id="94829007"/>
<dbReference type="Pfam" id="PF18787">
    <property type="entry name" value="CRM1_repeat_3"/>
    <property type="match status" value="1"/>
</dbReference>
<evidence type="ECO:0000313" key="7">
    <source>
        <dbReference type="EMBL" id="OHS99227.1"/>
    </source>
</evidence>
<dbReference type="VEuPathDB" id="TrichDB:TRFO_08472"/>
<dbReference type="InterPro" id="IPR011989">
    <property type="entry name" value="ARM-like"/>
</dbReference>
<reference evidence="7" key="1">
    <citation type="submission" date="2016-10" db="EMBL/GenBank/DDBJ databases">
        <authorList>
            <person name="Benchimol M."/>
            <person name="Almeida L.G."/>
            <person name="Vasconcelos A.T."/>
            <person name="Perreira-Neves A."/>
            <person name="Rosa I.A."/>
            <person name="Tasca T."/>
            <person name="Bogo M.R."/>
            <person name="de Souza W."/>
        </authorList>
    </citation>
    <scope>NUCLEOTIDE SEQUENCE [LARGE SCALE GENOMIC DNA]</scope>
    <source>
        <strain evidence="7">K</strain>
    </source>
</reference>
<dbReference type="InterPro" id="IPR040485">
    <property type="entry name" value="XPO1_repeat_3"/>
</dbReference>
<dbReference type="Pfam" id="PF08767">
    <property type="entry name" value="CRM1_C"/>
    <property type="match status" value="1"/>
</dbReference>
<evidence type="ECO:0000256" key="4">
    <source>
        <dbReference type="ARBA" id="ARBA00022927"/>
    </source>
</evidence>
<dbReference type="Proteomes" id="UP000179807">
    <property type="component" value="Unassembled WGS sequence"/>
</dbReference>
<proteinExistence type="inferred from homology"/>
<comment type="subcellular location">
    <subcellularLocation>
        <location evidence="1">Nucleus</location>
    </subcellularLocation>
</comment>
<evidence type="ECO:0000256" key="3">
    <source>
        <dbReference type="ARBA" id="ARBA00022448"/>
    </source>
</evidence>
<comment type="similarity">
    <text evidence="2">Belongs to the exportin family.</text>
</comment>
<gene>
    <name evidence="7" type="ORF">TRFO_08472</name>
</gene>
<dbReference type="GO" id="GO:0005049">
    <property type="term" value="F:nuclear export signal receptor activity"/>
    <property type="evidence" value="ECO:0007669"/>
    <property type="project" value="InterPro"/>
</dbReference>
<dbReference type="Pfam" id="PF08389">
    <property type="entry name" value="Xpo1"/>
    <property type="match status" value="1"/>
</dbReference>
<dbReference type="RefSeq" id="XP_068352364.1">
    <property type="nucleotide sequence ID" value="XM_068494303.1"/>
</dbReference>